<dbReference type="Proteomes" id="UP000515123">
    <property type="component" value="Unplaced"/>
</dbReference>
<dbReference type="PANTHER" id="PTHR36753">
    <property type="entry name" value="TRANSMEMBRANE PROTEIN"/>
    <property type="match status" value="1"/>
</dbReference>
<keyword evidence="1" id="KW-1185">Reference proteome</keyword>
<name>A0A6P5EFS8_ANACO</name>
<sequence>MCCRSKACCLCFVLLLAILVVGLIFGFGVFSRGFHKLKGTIHLHLHHHHHH</sequence>
<dbReference type="GeneID" id="109704041"/>
<dbReference type="PANTHER" id="PTHR36753:SF2">
    <property type="entry name" value="TRANSMEMBRANE PROTEIN"/>
    <property type="match status" value="1"/>
</dbReference>
<evidence type="ECO:0000313" key="1">
    <source>
        <dbReference type="Proteomes" id="UP000515123"/>
    </source>
</evidence>
<reference evidence="1" key="1">
    <citation type="journal article" date="2015" name="Nat. Genet.">
        <title>The pineapple genome and the evolution of CAM photosynthesis.</title>
        <authorList>
            <person name="Ming R."/>
            <person name="VanBuren R."/>
            <person name="Wai C.M."/>
            <person name="Tang H."/>
            <person name="Schatz M.C."/>
            <person name="Bowers J.E."/>
            <person name="Lyons E."/>
            <person name="Wang M.L."/>
            <person name="Chen J."/>
            <person name="Biggers E."/>
            <person name="Zhang J."/>
            <person name="Huang L."/>
            <person name="Zhang L."/>
            <person name="Miao W."/>
            <person name="Zhang J."/>
            <person name="Ye Z."/>
            <person name="Miao C."/>
            <person name="Lin Z."/>
            <person name="Wang H."/>
            <person name="Zhou H."/>
            <person name="Yim W.C."/>
            <person name="Priest H.D."/>
            <person name="Zheng C."/>
            <person name="Woodhouse M."/>
            <person name="Edger P.P."/>
            <person name="Guyot R."/>
            <person name="Guo H.B."/>
            <person name="Guo H."/>
            <person name="Zheng G."/>
            <person name="Singh R."/>
            <person name="Sharma A."/>
            <person name="Min X."/>
            <person name="Zheng Y."/>
            <person name="Lee H."/>
            <person name="Gurtowski J."/>
            <person name="Sedlazeck F.J."/>
            <person name="Harkess A."/>
            <person name="McKain M.R."/>
            <person name="Liao Z."/>
            <person name="Fang J."/>
            <person name="Liu J."/>
            <person name="Zhang X."/>
            <person name="Zhang Q."/>
            <person name="Hu W."/>
            <person name="Qin Y."/>
            <person name="Wang K."/>
            <person name="Chen L.Y."/>
            <person name="Shirley N."/>
            <person name="Lin Y.R."/>
            <person name="Liu L.Y."/>
            <person name="Hernandez A.G."/>
            <person name="Wright C.L."/>
            <person name="Bulone V."/>
            <person name="Tuskan G.A."/>
            <person name="Heath K."/>
            <person name="Zee F."/>
            <person name="Moore P.H."/>
            <person name="Sunkar R."/>
            <person name="Leebens-Mack J.H."/>
            <person name="Mockler T."/>
            <person name="Bennetzen J.L."/>
            <person name="Freeling M."/>
            <person name="Sankoff D."/>
            <person name="Paterson A.H."/>
            <person name="Zhu X."/>
            <person name="Yang X."/>
            <person name="Smith J.A."/>
            <person name="Cushman J.C."/>
            <person name="Paull R.E."/>
            <person name="Yu Q."/>
        </authorList>
    </citation>
    <scope>NUCLEOTIDE SEQUENCE [LARGE SCALE GENOMIC DNA]</scope>
    <source>
        <strain evidence="1">cv. F153</strain>
    </source>
</reference>
<organism evidence="1 2">
    <name type="scientific">Ananas comosus</name>
    <name type="common">Pineapple</name>
    <name type="synonym">Ananas ananas</name>
    <dbReference type="NCBI Taxonomy" id="4615"/>
    <lineage>
        <taxon>Eukaryota</taxon>
        <taxon>Viridiplantae</taxon>
        <taxon>Streptophyta</taxon>
        <taxon>Embryophyta</taxon>
        <taxon>Tracheophyta</taxon>
        <taxon>Spermatophyta</taxon>
        <taxon>Magnoliopsida</taxon>
        <taxon>Liliopsida</taxon>
        <taxon>Poales</taxon>
        <taxon>Bromeliaceae</taxon>
        <taxon>Bromelioideae</taxon>
        <taxon>Ananas</taxon>
    </lineage>
</organism>
<accession>A0A6P5EFS8</accession>
<evidence type="ECO:0000313" key="2">
    <source>
        <dbReference type="RefSeq" id="XP_020080370.1"/>
    </source>
</evidence>
<reference evidence="2" key="2">
    <citation type="submission" date="2025-08" db="UniProtKB">
        <authorList>
            <consortium name="RefSeq"/>
        </authorList>
    </citation>
    <scope>IDENTIFICATION</scope>
    <source>
        <tissue evidence="2">Leaf</tissue>
    </source>
</reference>
<proteinExistence type="predicted"/>
<gene>
    <name evidence="2" type="primary">LOC109704041</name>
</gene>
<dbReference type="AlphaFoldDB" id="A0A6P5EFS8"/>
<dbReference type="RefSeq" id="XP_020080370.1">
    <property type="nucleotide sequence ID" value="XM_020224781.1"/>
</dbReference>
<protein>
    <submittedName>
        <fullName evidence="2">Uncharacterized protein LOC109704041</fullName>
    </submittedName>
</protein>